<organism evidence="3 4">
    <name type="scientific">Roseburia amylophila</name>
    <dbReference type="NCBI Taxonomy" id="2981794"/>
    <lineage>
        <taxon>Bacteria</taxon>
        <taxon>Bacillati</taxon>
        <taxon>Bacillota</taxon>
        <taxon>Clostridia</taxon>
        <taxon>Lachnospirales</taxon>
        <taxon>Lachnospiraceae</taxon>
        <taxon>Roseburia</taxon>
    </lineage>
</organism>
<dbReference type="SUPFAM" id="SSF56281">
    <property type="entry name" value="Metallo-hydrolase/oxidoreductase"/>
    <property type="match status" value="1"/>
</dbReference>
<evidence type="ECO:0000256" key="1">
    <source>
        <dbReference type="SAM" id="MobiDB-lite"/>
    </source>
</evidence>
<dbReference type="InterPro" id="IPR001279">
    <property type="entry name" value="Metallo-B-lactamas"/>
</dbReference>
<comment type="caution">
    <text evidence="3">The sequence shown here is derived from an EMBL/GenBank/DDBJ whole genome shotgun (WGS) entry which is preliminary data.</text>
</comment>
<evidence type="ECO:0000313" key="3">
    <source>
        <dbReference type="EMBL" id="MCC2241897.1"/>
    </source>
</evidence>
<accession>A0AAW4WGE7</accession>
<feature type="domain" description="Metallo-beta-lactamase" evidence="2">
    <location>
        <begin position="94"/>
        <end position="287"/>
    </location>
</feature>
<feature type="compositionally biased region" description="Low complexity" evidence="1">
    <location>
        <begin position="343"/>
        <end position="382"/>
    </location>
</feature>
<gene>
    <name evidence="3" type="ORF">LKD47_06220</name>
</gene>
<dbReference type="InterPro" id="IPR035681">
    <property type="entry name" value="ComA-like_MBL"/>
</dbReference>
<dbReference type="PANTHER" id="PTHR30619">
    <property type="entry name" value="DNA INTERNALIZATION/COMPETENCE PROTEIN COMEC/REC2"/>
    <property type="match status" value="1"/>
</dbReference>
<reference evidence="3" key="1">
    <citation type="submission" date="2021-10" db="EMBL/GenBank/DDBJ databases">
        <title>Anaerobic single-cell dispensing facilitates the cultivation of human gut bacteria.</title>
        <authorList>
            <person name="Afrizal A."/>
        </authorList>
    </citation>
    <scope>NUCLEOTIDE SEQUENCE</scope>
    <source>
        <strain evidence="3">CLA-AA-H204</strain>
    </source>
</reference>
<dbReference type="Pfam" id="PF00753">
    <property type="entry name" value="Lactamase_B"/>
    <property type="match status" value="1"/>
</dbReference>
<dbReference type="Gene3D" id="3.60.15.10">
    <property type="entry name" value="Ribonuclease Z/Hydroxyacylglutathione hydrolase-like"/>
    <property type="match status" value="1"/>
</dbReference>
<dbReference type="RefSeq" id="WP_227709942.1">
    <property type="nucleotide sequence ID" value="NZ_JAJEQW010000005.1"/>
</dbReference>
<dbReference type="InterPro" id="IPR036866">
    <property type="entry name" value="RibonucZ/Hydroxyglut_hydro"/>
</dbReference>
<dbReference type="CDD" id="cd07731">
    <property type="entry name" value="ComA-like_MBL-fold"/>
    <property type="match status" value="1"/>
</dbReference>
<dbReference type="PANTHER" id="PTHR30619:SF7">
    <property type="entry name" value="BETA-LACTAMASE DOMAIN PROTEIN"/>
    <property type="match status" value="1"/>
</dbReference>
<feature type="compositionally biased region" description="Acidic residues" evidence="1">
    <location>
        <begin position="48"/>
        <end position="64"/>
    </location>
</feature>
<dbReference type="InterPro" id="IPR052159">
    <property type="entry name" value="Competence_DNA_uptake"/>
</dbReference>
<feature type="compositionally biased region" description="Basic and acidic residues" evidence="1">
    <location>
        <begin position="29"/>
        <end position="40"/>
    </location>
</feature>
<evidence type="ECO:0000259" key="2">
    <source>
        <dbReference type="SMART" id="SM00849"/>
    </source>
</evidence>
<sequence>MKSKSGNKKLWIAVIIFVLMIAGAIGNHSDNKKEKPDRESSVATEAQTETETESNTEPGGDTEDFVTGGVISNTYKTDSSSAEQMQVHFIDVGQGDAALIACDGHYMLIDAGNNDKGTTVQSYLMSQGVEKLDYVIGTHPDADHIGGLDVVIYKFDCDTIIMPDVANDTRTYDDVVQAMKSKGYQTTYPVVGETYTLGGATFTIVAPNADYGNDMNDWSVGVLVQNGNNRFLFTGDAEEKAEEDILNNGIDISADVYAAAHHGSKTATSQAFLDKVSPTYVVISAGEGNKYGHPHAEVLNRLRAAGISVFRTDEQGTIVATSDGNDITWNCSPSESWKAGEPTGSSDSTANNSTADSTTSSGSSDAGIAADASGSSNSDSNSVMVHITDTGSKYHSAGCSYLKKSDHEVTLSEAKNMGLTPCSRCNPPQ</sequence>
<protein>
    <submittedName>
        <fullName evidence="3">MBL fold metallo-hydrolase</fullName>
    </submittedName>
</protein>
<feature type="region of interest" description="Disordered" evidence="1">
    <location>
        <begin position="330"/>
        <end position="383"/>
    </location>
</feature>
<evidence type="ECO:0000313" key="4">
    <source>
        <dbReference type="Proteomes" id="UP001198893"/>
    </source>
</evidence>
<dbReference type="EMBL" id="JAJEQW010000005">
    <property type="protein sequence ID" value="MCC2241897.1"/>
    <property type="molecule type" value="Genomic_DNA"/>
</dbReference>
<dbReference type="SMART" id="SM00849">
    <property type="entry name" value="Lactamase_B"/>
    <property type="match status" value="1"/>
</dbReference>
<dbReference type="AlphaFoldDB" id="A0AAW4WGE7"/>
<name>A0AAW4WGE7_9FIRM</name>
<feature type="region of interest" description="Disordered" evidence="1">
    <location>
        <begin position="28"/>
        <end position="68"/>
    </location>
</feature>
<dbReference type="Proteomes" id="UP001198893">
    <property type="component" value="Unassembled WGS sequence"/>
</dbReference>
<proteinExistence type="predicted"/>